<dbReference type="EMBL" id="DF820457">
    <property type="protein sequence ID" value="GAK51331.1"/>
    <property type="molecule type" value="Genomic_DNA"/>
</dbReference>
<dbReference type="AlphaFoldDB" id="A0A081BLR5"/>
<keyword evidence="3" id="KW-1185">Reference proteome</keyword>
<gene>
    <name evidence="2" type="ORF">U14_02574</name>
</gene>
<evidence type="ECO:0000313" key="2">
    <source>
        <dbReference type="EMBL" id="GAK51331.1"/>
    </source>
</evidence>
<feature type="region of interest" description="Disordered" evidence="1">
    <location>
        <begin position="33"/>
        <end position="83"/>
    </location>
</feature>
<feature type="compositionally biased region" description="Basic residues" evidence="1">
    <location>
        <begin position="55"/>
        <end position="65"/>
    </location>
</feature>
<name>A0A081BLR5_9BACT</name>
<dbReference type="HOGENOM" id="CLU_2535755_0_0_0"/>
<feature type="compositionally biased region" description="Low complexity" evidence="1">
    <location>
        <begin position="71"/>
        <end position="83"/>
    </location>
</feature>
<organism evidence="2 3">
    <name type="scientific">Candidatus Moduliflexus flocculans</name>
    <dbReference type="NCBI Taxonomy" id="1499966"/>
    <lineage>
        <taxon>Bacteria</taxon>
        <taxon>Candidatus Moduliflexota</taxon>
        <taxon>Candidatus Moduliflexia</taxon>
        <taxon>Candidatus Moduliflexales</taxon>
        <taxon>Candidatus Moduliflexaceae</taxon>
    </lineage>
</organism>
<evidence type="ECO:0000313" key="3">
    <source>
        <dbReference type="Proteomes" id="UP000030700"/>
    </source>
</evidence>
<sequence length="83" mass="8941">MAQLGILGSILAQAAKNSESTVAALITSQQETIEKEVTPQKPDLQKIPGKGDGRKHSKRPRKPSRRPPQETPSNESPTTPTEA</sequence>
<protein>
    <submittedName>
        <fullName evidence="2">Uncharacterized protein</fullName>
    </submittedName>
</protein>
<dbReference type="Proteomes" id="UP000030700">
    <property type="component" value="Unassembled WGS sequence"/>
</dbReference>
<reference evidence="2 3" key="1">
    <citation type="journal article" date="2015" name="PeerJ">
        <title>First genomic representation of candidate bacterial phylum KSB3 points to enhanced environmental sensing as a trigger of wastewater bulking.</title>
        <authorList>
            <person name="Sekiguchi Y."/>
            <person name="Ohashi A."/>
            <person name="Parks D.H."/>
            <person name="Yamauchi T."/>
            <person name="Tyson G.W."/>
            <person name="Hugenholtz P."/>
        </authorList>
    </citation>
    <scope>NUCLEOTIDE SEQUENCE [LARGE SCALE GENOMIC DNA]</scope>
</reference>
<proteinExistence type="predicted"/>
<dbReference type="STRING" id="1499966.U14_02574"/>
<evidence type="ECO:0000256" key="1">
    <source>
        <dbReference type="SAM" id="MobiDB-lite"/>
    </source>
</evidence>
<accession>A0A081BLR5</accession>